<comment type="caution">
    <text evidence="1">The sequence shown here is derived from an EMBL/GenBank/DDBJ whole genome shotgun (WGS) entry which is preliminary data.</text>
</comment>
<evidence type="ECO:0000313" key="1">
    <source>
        <dbReference type="EMBL" id="GAJ09043.1"/>
    </source>
</evidence>
<name>X1TUN6_9ZZZZ</name>
<organism evidence="1">
    <name type="scientific">marine sediment metagenome</name>
    <dbReference type="NCBI Taxonomy" id="412755"/>
    <lineage>
        <taxon>unclassified sequences</taxon>
        <taxon>metagenomes</taxon>
        <taxon>ecological metagenomes</taxon>
    </lineage>
</organism>
<proteinExistence type="predicted"/>
<accession>X1TUN6</accession>
<protein>
    <submittedName>
        <fullName evidence="1">Uncharacterized protein</fullName>
    </submittedName>
</protein>
<dbReference type="EMBL" id="BARW01032050">
    <property type="protein sequence ID" value="GAJ09043.1"/>
    <property type="molecule type" value="Genomic_DNA"/>
</dbReference>
<dbReference type="AlphaFoldDB" id="X1TUN6"/>
<reference evidence="1" key="1">
    <citation type="journal article" date="2014" name="Front. Microbiol.">
        <title>High frequency of phylogenetically diverse reductive dehalogenase-homologous genes in deep subseafloor sedimentary metagenomes.</title>
        <authorList>
            <person name="Kawai M."/>
            <person name="Futagami T."/>
            <person name="Toyoda A."/>
            <person name="Takaki Y."/>
            <person name="Nishi S."/>
            <person name="Hori S."/>
            <person name="Arai W."/>
            <person name="Tsubouchi T."/>
            <person name="Morono Y."/>
            <person name="Uchiyama I."/>
            <person name="Ito T."/>
            <person name="Fujiyama A."/>
            <person name="Inagaki F."/>
            <person name="Takami H."/>
        </authorList>
    </citation>
    <scope>NUCLEOTIDE SEQUENCE</scope>
    <source>
        <strain evidence="1">Expedition CK06-06</strain>
    </source>
</reference>
<sequence length="78" mass="8809">MNIYNHKDFMNNMTRLKELSDKGEINILGMRSFDSSDNVILCNDVKPHLMEITISPGYLKGIPRGNPHGHLTKKKGPS</sequence>
<gene>
    <name evidence="1" type="ORF">S12H4_50822</name>
</gene>